<keyword evidence="4" id="KW-1185">Reference proteome</keyword>
<feature type="chain" id="PRO_5028820519" description="Lipoprotein" evidence="2">
    <location>
        <begin position="26"/>
        <end position="84"/>
    </location>
</feature>
<organism evidence="3 4">
    <name type="scientific">Achromobacter anxifer</name>
    <dbReference type="NCBI Taxonomy" id="1287737"/>
    <lineage>
        <taxon>Bacteria</taxon>
        <taxon>Pseudomonadati</taxon>
        <taxon>Pseudomonadota</taxon>
        <taxon>Betaproteobacteria</taxon>
        <taxon>Burkholderiales</taxon>
        <taxon>Alcaligenaceae</taxon>
        <taxon>Achromobacter</taxon>
    </lineage>
</organism>
<feature type="region of interest" description="Disordered" evidence="1">
    <location>
        <begin position="28"/>
        <end position="62"/>
    </location>
</feature>
<evidence type="ECO:0008006" key="5">
    <source>
        <dbReference type="Google" id="ProtNLM"/>
    </source>
</evidence>
<dbReference type="AlphaFoldDB" id="A0A6S7E790"/>
<keyword evidence="2" id="KW-0732">Signal</keyword>
<feature type="signal peptide" evidence="2">
    <location>
        <begin position="1"/>
        <end position="25"/>
    </location>
</feature>
<evidence type="ECO:0000256" key="1">
    <source>
        <dbReference type="SAM" id="MobiDB-lite"/>
    </source>
</evidence>
<dbReference type="EMBL" id="CADILG010000034">
    <property type="protein sequence ID" value="CAB3898921.1"/>
    <property type="molecule type" value="Genomic_DNA"/>
</dbReference>
<evidence type="ECO:0000313" key="3">
    <source>
        <dbReference type="EMBL" id="CAB3898921.1"/>
    </source>
</evidence>
<sequence length="84" mass="9369">MMNPFNRTLRPILLAVACASLAACANNPPQRTDLEYRSRPPSTGQEARPAGGSSDERLTIQSGEGERLNLPWFVRDTQEWINNN</sequence>
<reference evidence="3 4" key="1">
    <citation type="submission" date="2020-04" db="EMBL/GenBank/DDBJ databases">
        <authorList>
            <person name="De Canck E."/>
        </authorList>
    </citation>
    <scope>NUCLEOTIDE SEQUENCE [LARGE SCALE GENOMIC DNA]</scope>
    <source>
        <strain evidence="3 4">LMG 26858</strain>
    </source>
</reference>
<dbReference type="Proteomes" id="UP000494117">
    <property type="component" value="Unassembled WGS sequence"/>
</dbReference>
<evidence type="ECO:0000313" key="4">
    <source>
        <dbReference type="Proteomes" id="UP000494117"/>
    </source>
</evidence>
<proteinExistence type="predicted"/>
<evidence type="ECO:0000256" key="2">
    <source>
        <dbReference type="SAM" id="SignalP"/>
    </source>
</evidence>
<dbReference type="PROSITE" id="PS51257">
    <property type="entry name" value="PROKAR_LIPOPROTEIN"/>
    <property type="match status" value="1"/>
</dbReference>
<accession>A0A6S7E790</accession>
<gene>
    <name evidence="3" type="ORF">LMG26858_04126</name>
</gene>
<protein>
    <recommendedName>
        <fullName evidence="5">Lipoprotein</fullName>
    </recommendedName>
</protein>
<name>A0A6S7E790_9BURK</name>